<reference evidence="2" key="1">
    <citation type="journal article" date="2015" name="Nature">
        <title>Complex archaea that bridge the gap between prokaryotes and eukaryotes.</title>
        <authorList>
            <person name="Spang A."/>
            <person name="Saw J.H."/>
            <person name="Jorgensen S.L."/>
            <person name="Zaremba-Niedzwiedzka K."/>
            <person name="Martijn J."/>
            <person name="Lind A.E."/>
            <person name="van Eijk R."/>
            <person name="Schleper C."/>
            <person name="Guy L."/>
            <person name="Ettema T.J."/>
        </authorList>
    </citation>
    <scope>NUCLEOTIDE SEQUENCE</scope>
</reference>
<comment type="caution">
    <text evidence="2">The sequence shown here is derived from an EMBL/GenBank/DDBJ whole genome shotgun (WGS) entry which is preliminary data.</text>
</comment>
<keyword evidence="1" id="KW-0472">Membrane</keyword>
<evidence type="ECO:0000256" key="1">
    <source>
        <dbReference type="SAM" id="Phobius"/>
    </source>
</evidence>
<keyword evidence="1" id="KW-1133">Transmembrane helix</keyword>
<feature type="transmembrane region" description="Helical" evidence="1">
    <location>
        <begin position="54"/>
        <end position="77"/>
    </location>
</feature>
<gene>
    <name evidence="2" type="ORF">LCGC14_1010860</name>
</gene>
<sequence length="78" mass="9327">MKYHPWLKQCLILTDDLERAANARPYDPNAYNEIIDQLNSLENPSNRHKRRRPWGMILFIIALLLVLLQIILEVFFYS</sequence>
<evidence type="ECO:0000313" key="2">
    <source>
        <dbReference type="EMBL" id="KKN13003.1"/>
    </source>
</evidence>
<keyword evidence="1" id="KW-0812">Transmembrane</keyword>
<name>A0A0F9R6D7_9ZZZZ</name>
<dbReference type="EMBL" id="LAZR01003971">
    <property type="protein sequence ID" value="KKN13003.1"/>
    <property type="molecule type" value="Genomic_DNA"/>
</dbReference>
<proteinExistence type="predicted"/>
<organism evidence="2">
    <name type="scientific">marine sediment metagenome</name>
    <dbReference type="NCBI Taxonomy" id="412755"/>
    <lineage>
        <taxon>unclassified sequences</taxon>
        <taxon>metagenomes</taxon>
        <taxon>ecological metagenomes</taxon>
    </lineage>
</organism>
<dbReference type="AlphaFoldDB" id="A0A0F9R6D7"/>
<accession>A0A0F9R6D7</accession>
<protein>
    <submittedName>
        <fullName evidence="2">Uncharacterized protein</fullName>
    </submittedName>
</protein>